<evidence type="ECO:0000256" key="6">
    <source>
        <dbReference type="PROSITE-ProRule" id="PRU00433"/>
    </source>
</evidence>
<evidence type="ECO:0000256" key="7">
    <source>
        <dbReference type="SAM" id="SignalP"/>
    </source>
</evidence>
<feature type="domain" description="Cytochrome c" evidence="8">
    <location>
        <begin position="17"/>
        <end position="108"/>
    </location>
</feature>
<evidence type="ECO:0000256" key="2">
    <source>
        <dbReference type="ARBA" id="ARBA00022617"/>
    </source>
</evidence>
<dbReference type="PROSITE" id="PS51007">
    <property type="entry name" value="CYTC"/>
    <property type="match status" value="1"/>
</dbReference>
<name>A0ABT5KCZ9_9BURK</name>
<evidence type="ECO:0000256" key="4">
    <source>
        <dbReference type="ARBA" id="ARBA00022982"/>
    </source>
</evidence>
<feature type="signal peptide" evidence="7">
    <location>
        <begin position="1"/>
        <end position="19"/>
    </location>
</feature>
<dbReference type="Proteomes" id="UP001221189">
    <property type="component" value="Unassembled WGS sequence"/>
</dbReference>
<comment type="caution">
    <text evidence="9">The sequence shown here is derived from an EMBL/GenBank/DDBJ whole genome shotgun (WGS) entry which is preliminary data.</text>
</comment>
<evidence type="ECO:0000256" key="1">
    <source>
        <dbReference type="ARBA" id="ARBA00022448"/>
    </source>
</evidence>
<feature type="chain" id="PRO_5046312096" evidence="7">
    <location>
        <begin position="20"/>
        <end position="108"/>
    </location>
</feature>
<proteinExistence type="predicted"/>
<gene>
    <name evidence="9" type="ORF">PRZ03_09510</name>
</gene>
<keyword evidence="7" id="KW-0732">Signal</keyword>
<evidence type="ECO:0000256" key="3">
    <source>
        <dbReference type="ARBA" id="ARBA00022723"/>
    </source>
</evidence>
<organism evidence="9 10">
    <name type="scientific">Roseateles albus</name>
    <dbReference type="NCBI Taxonomy" id="2987525"/>
    <lineage>
        <taxon>Bacteria</taxon>
        <taxon>Pseudomonadati</taxon>
        <taxon>Pseudomonadota</taxon>
        <taxon>Betaproteobacteria</taxon>
        <taxon>Burkholderiales</taxon>
        <taxon>Sphaerotilaceae</taxon>
        <taxon>Roseateles</taxon>
    </lineage>
</organism>
<dbReference type="PRINTS" id="PR00606">
    <property type="entry name" value="CYTCHROMECID"/>
</dbReference>
<dbReference type="RefSeq" id="WP_273600097.1">
    <property type="nucleotide sequence ID" value="NZ_JAQQXT010000005.1"/>
</dbReference>
<evidence type="ECO:0000313" key="10">
    <source>
        <dbReference type="Proteomes" id="UP001221189"/>
    </source>
</evidence>
<reference evidence="9 10" key="1">
    <citation type="submission" date="2022-10" db="EMBL/GenBank/DDBJ databases">
        <title>Paucibacter sp. hw1 Genome sequencing.</title>
        <authorList>
            <person name="Park S."/>
        </authorList>
    </citation>
    <scope>NUCLEOTIDE SEQUENCE [LARGE SCALE GENOMIC DNA]</scope>
    <source>
        <strain evidence="10">hw1</strain>
    </source>
</reference>
<dbReference type="SUPFAM" id="SSF46626">
    <property type="entry name" value="Cytochrome c"/>
    <property type="match status" value="1"/>
</dbReference>
<keyword evidence="5 6" id="KW-0408">Iron</keyword>
<dbReference type="EMBL" id="JAQQXT010000005">
    <property type="protein sequence ID" value="MDC8771804.1"/>
    <property type="molecule type" value="Genomic_DNA"/>
</dbReference>
<dbReference type="InterPro" id="IPR036909">
    <property type="entry name" value="Cyt_c-like_dom_sf"/>
</dbReference>
<accession>A0ABT5KCZ9</accession>
<keyword evidence="3 6" id="KW-0479">Metal-binding</keyword>
<dbReference type="Gene3D" id="1.10.760.10">
    <property type="entry name" value="Cytochrome c-like domain"/>
    <property type="match status" value="1"/>
</dbReference>
<dbReference type="InterPro" id="IPR002324">
    <property type="entry name" value="Cyt_c_ID"/>
</dbReference>
<dbReference type="Pfam" id="PF00034">
    <property type="entry name" value="Cytochrom_C"/>
    <property type="match status" value="1"/>
</dbReference>
<keyword evidence="2 6" id="KW-0349">Heme</keyword>
<dbReference type="InterPro" id="IPR009056">
    <property type="entry name" value="Cyt_c-like_dom"/>
</dbReference>
<protein>
    <submittedName>
        <fullName evidence="9">C-type cytochrome</fullName>
    </submittedName>
</protein>
<keyword evidence="1" id="KW-0813">Transport</keyword>
<evidence type="ECO:0000313" key="9">
    <source>
        <dbReference type="EMBL" id="MDC8771804.1"/>
    </source>
</evidence>
<evidence type="ECO:0000256" key="5">
    <source>
        <dbReference type="ARBA" id="ARBA00023004"/>
    </source>
</evidence>
<keyword evidence="10" id="KW-1185">Reference proteome</keyword>
<keyword evidence="4" id="KW-0249">Electron transport</keyword>
<evidence type="ECO:0000259" key="8">
    <source>
        <dbReference type="PROSITE" id="PS51007"/>
    </source>
</evidence>
<sequence length="108" mass="11698">MKTPLILCLAMASAFPMDAMSSEKMAQDKQCFGCHSTKPDGAAPSFQKIAQHWKGNKDAEAKLVATIRQGSNATGGPHWNKATMPDQAERPLVSEAEAKQLAKWVLSQ</sequence>